<comment type="caution">
    <text evidence="1">The sequence shown here is derived from an EMBL/GenBank/DDBJ whole genome shotgun (WGS) entry which is preliminary data.</text>
</comment>
<proteinExistence type="predicted"/>
<dbReference type="AlphaFoldDB" id="A0A2G9Y7R7"/>
<evidence type="ECO:0000313" key="1">
    <source>
        <dbReference type="EMBL" id="PIP15299.1"/>
    </source>
</evidence>
<organism evidence="1 2">
    <name type="scientific">Candidatus Roizmanbacteria bacterium CG23_combo_of_CG06-09_8_20_14_all_35_49</name>
    <dbReference type="NCBI Taxonomy" id="1974863"/>
    <lineage>
        <taxon>Bacteria</taxon>
        <taxon>Candidatus Roizmaniibacteriota</taxon>
    </lineage>
</organism>
<accession>A0A2G9Y7R7</accession>
<gene>
    <name evidence="1" type="ORF">COX47_00450</name>
</gene>
<reference evidence="1 2" key="1">
    <citation type="submission" date="2017-09" db="EMBL/GenBank/DDBJ databases">
        <title>Depth-based differentiation of microbial function through sediment-hosted aquifers and enrichment of novel symbionts in the deep terrestrial subsurface.</title>
        <authorList>
            <person name="Probst A.J."/>
            <person name="Ladd B."/>
            <person name="Jarett J.K."/>
            <person name="Geller-Mcgrath D.E."/>
            <person name="Sieber C.M."/>
            <person name="Emerson J.B."/>
            <person name="Anantharaman K."/>
            <person name="Thomas B.C."/>
            <person name="Malmstrom R."/>
            <person name="Stieglmeier M."/>
            <person name="Klingl A."/>
            <person name="Woyke T."/>
            <person name="Ryan C.M."/>
            <person name="Banfield J.F."/>
        </authorList>
    </citation>
    <scope>NUCLEOTIDE SEQUENCE [LARGE SCALE GENOMIC DNA]</scope>
    <source>
        <strain evidence="1">CG23_combo_of_CG06-09_8_20_14_all_35_49</strain>
    </source>
</reference>
<protein>
    <submittedName>
        <fullName evidence="1">Uncharacterized protein</fullName>
    </submittedName>
</protein>
<evidence type="ECO:0000313" key="2">
    <source>
        <dbReference type="Proteomes" id="UP000231025"/>
    </source>
</evidence>
<dbReference type="Proteomes" id="UP000231025">
    <property type="component" value="Unassembled WGS sequence"/>
</dbReference>
<name>A0A2G9Y7R7_9BACT</name>
<dbReference type="EMBL" id="PCRE01000007">
    <property type="protein sequence ID" value="PIP15299.1"/>
    <property type="molecule type" value="Genomic_DNA"/>
</dbReference>
<sequence>MSQVSEISIKRFKGETSYSNYKFVERITHCVFDIVYGTDTEKYFFLKYIGVNLINNDDPEQTILDDQRKIEFIGKTIDLPMINVPIKTK</sequence>